<feature type="transmembrane region" description="Helical" evidence="1">
    <location>
        <begin position="177"/>
        <end position="199"/>
    </location>
</feature>
<dbReference type="PANTHER" id="PTHR28092">
    <property type="entry name" value="FACTOR-INDUCED GENE 1 PROTEIN"/>
    <property type="match status" value="1"/>
</dbReference>
<sequence>MFFIKYILQAACGFCLLGAWIILALVMTGCKSETSSHLSLFNLSSRSAQVNVGFFSMCLVGGNNSVSCDKFTNVRSIPSFSMADLRSKFLLPQVHPWMVVFSFSVCGVCFLLAAIAAIPFMDRLPYLRLIRLYLSVFTFLSILVTSLFVHVSVTSFVMAIEDADVYLHAAVGKKLVILMWVSMGLLALATLIDTIFYVISTKTENIRQALFEKTFNLSRSSTAVSSNTSSSIKK</sequence>
<proteinExistence type="predicted"/>
<keyword evidence="1" id="KW-0812">Transmembrane</keyword>
<dbReference type="EMBL" id="CP115611">
    <property type="protein sequence ID" value="WBW71237.1"/>
    <property type="molecule type" value="Genomic_DNA"/>
</dbReference>
<dbReference type="PROSITE" id="PS51257">
    <property type="entry name" value="PROKAR_LIPOPROTEIN"/>
    <property type="match status" value="1"/>
</dbReference>
<keyword evidence="1" id="KW-1133">Transmembrane helix</keyword>
<keyword evidence="3" id="KW-1185">Reference proteome</keyword>
<protein>
    <submittedName>
        <fullName evidence="2">Tetraspan protein, claudin Dni1</fullName>
    </submittedName>
</protein>
<dbReference type="Pfam" id="PF12351">
    <property type="entry name" value="Fig1"/>
    <property type="match status" value="1"/>
</dbReference>
<organism evidence="2 3">
    <name type="scientific">Schizosaccharomyces osmophilus</name>
    <dbReference type="NCBI Taxonomy" id="2545709"/>
    <lineage>
        <taxon>Eukaryota</taxon>
        <taxon>Fungi</taxon>
        <taxon>Dikarya</taxon>
        <taxon>Ascomycota</taxon>
        <taxon>Taphrinomycotina</taxon>
        <taxon>Schizosaccharomycetes</taxon>
        <taxon>Schizosaccharomycetales</taxon>
        <taxon>Schizosaccharomycetaceae</taxon>
        <taxon>Schizosaccharomyces</taxon>
    </lineage>
</organism>
<dbReference type="GO" id="GO:0043332">
    <property type="term" value="C:mating projection tip"/>
    <property type="evidence" value="ECO:0007669"/>
    <property type="project" value="TreeGrafter"/>
</dbReference>
<keyword evidence="1" id="KW-0472">Membrane</keyword>
<dbReference type="GO" id="GO:0016020">
    <property type="term" value="C:membrane"/>
    <property type="evidence" value="ECO:0007669"/>
    <property type="project" value="InterPro"/>
</dbReference>
<dbReference type="GeneID" id="80873734"/>
<dbReference type="PANTHER" id="PTHR28092:SF1">
    <property type="entry name" value="FACTOR-INDUCED GENE 1 PROTEIN"/>
    <property type="match status" value="1"/>
</dbReference>
<evidence type="ECO:0000313" key="2">
    <source>
        <dbReference type="EMBL" id="WBW71237.1"/>
    </source>
</evidence>
<dbReference type="RefSeq" id="XP_056035480.1">
    <property type="nucleotide sequence ID" value="XM_056179045.1"/>
</dbReference>
<dbReference type="Proteomes" id="UP001212411">
    <property type="component" value="Chromosome 1"/>
</dbReference>
<reference evidence="2 3" key="1">
    <citation type="journal article" date="2023" name="G3 (Bethesda)">
        <title>A high-quality reference genome for the fission yeast Schizosaccharomyces osmophilus.</title>
        <authorList>
            <person name="Jia G.S."/>
            <person name="Zhang W.C."/>
            <person name="Liang Y."/>
            <person name="Liu X.H."/>
            <person name="Rhind N."/>
            <person name="Pidoux A."/>
            <person name="Brysch-Herzberg M."/>
            <person name="Du L.L."/>
        </authorList>
    </citation>
    <scope>NUCLEOTIDE SEQUENCE [LARGE SCALE GENOMIC DNA]</scope>
    <source>
        <strain evidence="2 3">CBS 15793</strain>
    </source>
</reference>
<evidence type="ECO:0000256" key="1">
    <source>
        <dbReference type="SAM" id="Phobius"/>
    </source>
</evidence>
<evidence type="ECO:0000313" key="3">
    <source>
        <dbReference type="Proteomes" id="UP001212411"/>
    </source>
</evidence>
<dbReference type="AlphaFoldDB" id="A0AAF0AU40"/>
<dbReference type="KEGG" id="som:SOMG_00250"/>
<dbReference type="GO" id="GO:0000747">
    <property type="term" value="P:conjugation with cellular fusion"/>
    <property type="evidence" value="ECO:0007669"/>
    <property type="project" value="TreeGrafter"/>
</dbReference>
<name>A0AAF0AU40_9SCHI</name>
<feature type="transmembrane region" description="Helical" evidence="1">
    <location>
        <begin position="97"/>
        <end position="120"/>
    </location>
</feature>
<accession>A0AAF0AU40</accession>
<feature type="transmembrane region" description="Helical" evidence="1">
    <location>
        <begin position="132"/>
        <end position="157"/>
    </location>
</feature>
<gene>
    <name evidence="2" type="primary">dni1</name>
    <name evidence="2" type="ORF">SOMG_00250</name>
</gene>
<dbReference type="InterPro" id="IPR033481">
    <property type="entry name" value="Dni1/Fig1"/>
</dbReference>